<dbReference type="GO" id="GO:0016887">
    <property type="term" value="F:ATP hydrolysis activity"/>
    <property type="evidence" value="ECO:0007669"/>
    <property type="project" value="InterPro"/>
</dbReference>
<dbReference type="GeneID" id="89949392"/>
<dbReference type="RefSeq" id="XP_064680367.1">
    <property type="nucleotide sequence ID" value="XM_064824990.1"/>
</dbReference>
<feature type="domain" description="ABC transmembrane type-1" evidence="19">
    <location>
        <begin position="146"/>
        <end position="437"/>
    </location>
</feature>
<dbReference type="InterPro" id="IPR003439">
    <property type="entry name" value="ABC_transporter-like_ATP-bd"/>
</dbReference>
<dbReference type="FunFam" id="1.20.1560.10:FF:000215">
    <property type="entry name" value="ABC transporter B family member 4"/>
    <property type="match status" value="1"/>
</dbReference>
<keyword evidence="6" id="KW-0999">Mitochondrion inner membrane</keyword>
<evidence type="ECO:0000256" key="13">
    <source>
        <dbReference type="ARBA" id="ARBA00023136"/>
    </source>
</evidence>
<dbReference type="CDD" id="cd18574">
    <property type="entry name" value="ABC_6TM_ABCB8_like"/>
    <property type="match status" value="1"/>
</dbReference>
<name>A0AAN7DFC6_9FUNG</name>
<dbReference type="Pfam" id="PF00005">
    <property type="entry name" value="ABC_tran"/>
    <property type="match status" value="1"/>
</dbReference>
<dbReference type="InterPro" id="IPR027417">
    <property type="entry name" value="P-loop_NTPase"/>
</dbReference>
<dbReference type="FunFam" id="3.40.50.300:FF:000403">
    <property type="entry name" value="ATP-binding cassette sub-family B member 8, mitochondrial"/>
    <property type="match status" value="1"/>
</dbReference>
<feature type="domain" description="ABC transporter" evidence="18">
    <location>
        <begin position="470"/>
        <end position="708"/>
    </location>
</feature>
<evidence type="ECO:0000313" key="20">
    <source>
        <dbReference type="EMBL" id="KAK4513701.1"/>
    </source>
</evidence>
<evidence type="ECO:0000256" key="7">
    <source>
        <dbReference type="ARBA" id="ARBA00022840"/>
    </source>
</evidence>
<dbReference type="GO" id="GO:0090374">
    <property type="term" value="P:oligopeptide export from mitochondrion"/>
    <property type="evidence" value="ECO:0007669"/>
    <property type="project" value="TreeGrafter"/>
</dbReference>
<dbReference type="Proteomes" id="UP001304243">
    <property type="component" value="Unassembled WGS sequence"/>
</dbReference>
<dbReference type="SUPFAM" id="SSF52540">
    <property type="entry name" value="P-loop containing nucleoside triphosphate hydrolases"/>
    <property type="match status" value="1"/>
</dbReference>
<evidence type="ECO:0000256" key="10">
    <source>
        <dbReference type="ARBA" id="ARBA00022989"/>
    </source>
</evidence>
<evidence type="ECO:0000256" key="14">
    <source>
        <dbReference type="ARBA" id="ARBA00040439"/>
    </source>
</evidence>
<evidence type="ECO:0000256" key="6">
    <source>
        <dbReference type="ARBA" id="ARBA00022792"/>
    </source>
</evidence>
<proteinExistence type="predicted"/>
<evidence type="ECO:0000256" key="2">
    <source>
        <dbReference type="ARBA" id="ARBA00022448"/>
    </source>
</evidence>
<dbReference type="PROSITE" id="PS00211">
    <property type="entry name" value="ABC_TRANSPORTER_1"/>
    <property type="match status" value="1"/>
</dbReference>
<dbReference type="SMART" id="SM00382">
    <property type="entry name" value="AAA"/>
    <property type="match status" value="1"/>
</dbReference>
<evidence type="ECO:0000313" key="21">
    <source>
        <dbReference type="Proteomes" id="UP001304243"/>
    </source>
</evidence>
<dbReference type="Gene3D" id="3.40.50.300">
    <property type="entry name" value="P-loop containing nucleotide triphosphate hydrolases"/>
    <property type="match status" value="1"/>
</dbReference>
<dbReference type="GO" id="GO:0015421">
    <property type="term" value="F:ABC-type oligopeptide transporter activity"/>
    <property type="evidence" value="ECO:0007669"/>
    <property type="project" value="TreeGrafter"/>
</dbReference>
<dbReference type="PROSITE" id="PS50893">
    <property type="entry name" value="ABC_TRANSPORTER_2"/>
    <property type="match status" value="1"/>
</dbReference>
<evidence type="ECO:0000256" key="11">
    <source>
        <dbReference type="ARBA" id="ARBA00023065"/>
    </source>
</evidence>
<dbReference type="GO" id="GO:0005743">
    <property type="term" value="C:mitochondrial inner membrane"/>
    <property type="evidence" value="ECO:0007669"/>
    <property type="project" value="UniProtKB-SubCell"/>
</dbReference>
<evidence type="ECO:0000259" key="19">
    <source>
        <dbReference type="PROSITE" id="PS50929"/>
    </source>
</evidence>
<keyword evidence="3" id="KW-0633">Potassium transport</keyword>
<dbReference type="PANTHER" id="PTHR43394">
    <property type="entry name" value="ATP-DEPENDENT PERMEASE MDL1, MITOCHONDRIAL"/>
    <property type="match status" value="1"/>
</dbReference>
<accession>A0AAN7DFC6</accession>
<keyword evidence="2" id="KW-0813">Transport</keyword>
<keyword evidence="11" id="KW-0406">Ion transport</keyword>
<protein>
    <recommendedName>
        <fullName evidence="14">Mitochondrial potassium channel ATP-binding subunit</fullName>
    </recommendedName>
    <alternativeName>
        <fullName evidence="16">ATP-binding cassette sub-family B member 8, mitochondrial</fullName>
    </alternativeName>
    <alternativeName>
        <fullName evidence="15">Mitochondrial sulfonylurea-receptor</fullName>
    </alternativeName>
</protein>
<keyword evidence="4 17" id="KW-0812">Transmembrane</keyword>
<comment type="caution">
    <text evidence="20">The sequence shown here is derived from an EMBL/GenBank/DDBJ whole genome shotgun (WGS) entry which is preliminary data.</text>
</comment>
<evidence type="ECO:0000256" key="4">
    <source>
        <dbReference type="ARBA" id="ARBA00022692"/>
    </source>
</evidence>
<dbReference type="SUPFAM" id="SSF90123">
    <property type="entry name" value="ABC transporter transmembrane region"/>
    <property type="match status" value="1"/>
</dbReference>
<evidence type="ECO:0000256" key="1">
    <source>
        <dbReference type="ARBA" id="ARBA00004448"/>
    </source>
</evidence>
<dbReference type="InterPro" id="IPR039421">
    <property type="entry name" value="Type_1_exporter"/>
</dbReference>
<dbReference type="Gene3D" id="1.20.1560.10">
    <property type="entry name" value="ABC transporter type 1, transmembrane domain"/>
    <property type="match status" value="1"/>
</dbReference>
<evidence type="ECO:0000256" key="17">
    <source>
        <dbReference type="SAM" id="Phobius"/>
    </source>
</evidence>
<evidence type="ECO:0000256" key="12">
    <source>
        <dbReference type="ARBA" id="ARBA00023128"/>
    </source>
</evidence>
<evidence type="ECO:0000259" key="18">
    <source>
        <dbReference type="PROSITE" id="PS50893"/>
    </source>
</evidence>
<dbReference type="CDD" id="cd03249">
    <property type="entry name" value="ABC_MTABC3_MDL1_MDL2"/>
    <property type="match status" value="1"/>
</dbReference>
<comment type="subcellular location">
    <subcellularLocation>
        <location evidence="1">Mitochondrion inner membrane</location>
        <topology evidence="1">Multi-pass membrane protein</topology>
    </subcellularLocation>
</comment>
<keyword evidence="7" id="KW-0067">ATP-binding</keyword>
<dbReference type="InterPro" id="IPR003593">
    <property type="entry name" value="AAA+_ATPase"/>
</dbReference>
<keyword evidence="5" id="KW-0547">Nucleotide-binding</keyword>
<evidence type="ECO:0000256" key="15">
    <source>
        <dbReference type="ARBA" id="ARBA00041416"/>
    </source>
</evidence>
<sequence length="716" mass="78348">MPLLVARFALRPCSKPALGLFQSSIKSNLKRHFSQQQQQQQPRLSTSNWSSSPFAKLASVKSNLTLLKSHSVPLVSLAVGLRLAQPSKVVYCDATFAYKQQQPVLITEAVTKAKVLDHILPPPAEKVSIAQDIWDLVKPDLVLLGLIVLTAVGAAIVQLQTPLVTGQLINVLSSSVQAAADGLGALTIRDLNAPALKLFGLLTAQGFLTFAHISLVSAFGENVAKRLRAKLFSAIIRQDISFFDCHRSGELVSRLTADVSDFKSTFKQLVTQGLKSVTQTIGSSIQLFRISTSLTLTMLGTMPVLYVLLNMYGAYLRKLSKQNKQLDGYSGGVAGEVITNMRTVRAFASEDREMEHYGEACQKMAQSNQHMGLHIGLFQGLTNISVGCMVLTVLYYGGSLVVENKLTSGDLMSYMLSTQTAQHSLVSLGVLFGQSIKAAASATRVFEFIHLHPNMPLKGGYKLDHVQGDVVFHDIDFSYPTRPDQKVLDKFTLTVPQGTTVALCGPSGSGKSTIASLLERFYEPLEGEITLDGQDLKTLDPSWLRQNIGFINQEPVLFATSILENIRYGRPDATMEEVREAARQANAEVFIEGFPDGYDTIVGERGAALSGGQKQRVAIARAILKDPKILILDEATSALDTQSERMVQDALDKLMHGRTVLVIAHRLSTIRKADMIVVMGRTPGNILEKGTHDELMNNQSTYFRLHNQLVHAEENL</sequence>
<keyword evidence="9" id="KW-0630">Potassium</keyword>
<evidence type="ECO:0000256" key="9">
    <source>
        <dbReference type="ARBA" id="ARBA00022958"/>
    </source>
</evidence>
<keyword evidence="13 17" id="KW-0472">Membrane</keyword>
<keyword evidence="12" id="KW-0496">Mitochondrion</keyword>
<gene>
    <name evidence="20" type="ORF">ATC70_005706</name>
</gene>
<dbReference type="EMBL" id="JASEJX010000016">
    <property type="protein sequence ID" value="KAK4513701.1"/>
    <property type="molecule type" value="Genomic_DNA"/>
</dbReference>
<feature type="transmembrane region" description="Helical" evidence="17">
    <location>
        <begin position="294"/>
        <end position="315"/>
    </location>
</feature>
<dbReference type="InterPro" id="IPR017871">
    <property type="entry name" value="ABC_transporter-like_CS"/>
</dbReference>
<dbReference type="GO" id="GO:0005524">
    <property type="term" value="F:ATP binding"/>
    <property type="evidence" value="ECO:0007669"/>
    <property type="project" value="UniProtKB-KW"/>
</dbReference>
<evidence type="ECO:0000256" key="5">
    <source>
        <dbReference type="ARBA" id="ARBA00022741"/>
    </source>
</evidence>
<dbReference type="PANTHER" id="PTHR43394:SF17">
    <property type="entry name" value="MITOCHONDRIAL POTASSIUM CHANNEL ATP-BINDING SUBUNIT"/>
    <property type="match status" value="1"/>
</dbReference>
<keyword evidence="8" id="KW-0809">Transit peptide</keyword>
<evidence type="ECO:0000256" key="16">
    <source>
        <dbReference type="ARBA" id="ARBA00042968"/>
    </source>
</evidence>
<dbReference type="AlphaFoldDB" id="A0AAN7DFC6"/>
<dbReference type="InterPro" id="IPR011527">
    <property type="entry name" value="ABC1_TM_dom"/>
</dbReference>
<dbReference type="Pfam" id="PF00664">
    <property type="entry name" value="ABC_membrane"/>
    <property type="match status" value="1"/>
</dbReference>
<dbReference type="PROSITE" id="PS50929">
    <property type="entry name" value="ABC_TM1F"/>
    <property type="match status" value="1"/>
</dbReference>
<keyword evidence="21" id="KW-1185">Reference proteome</keyword>
<organism evidence="20 21">
    <name type="scientific">Mucor velutinosus</name>
    <dbReference type="NCBI Taxonomy" id="708070"/>
    <lineage>
        <taxon>Eukaryota</taxon>
        <taxon>Fungi</taxon>
        <taxon>Fungi incertae sedis</taxon>
        <taxon>Mucoromycota</taxon>
        <taxon>Mucoromycotina</taxon>
        <taxon>Mucoromycetes</taxon>
        <taxon>Mucorales</taxon>
        <taxon>Mucorineae</taxon>
        <taxon>Mucoraceae</taxon>
        <taxon>Mucor</taxon>
    </lineage>
</organism>
<evidence type="ECO:0000256" key="3">
    <source>
        <dbReference type="ARBA" id="ARBA00022538"/>
    </source>
</evidence>
<keyword evidence="10 17" id="KW-1133">Transmembrane helix</keyword>
<dbReference type="InterPro" id="IPR036640">
    <property type="entry name" value="ABC1_TM_sf"/>
</dbReference>
<dbReference type="GO" id="GO:0006813">
    <property type="term" value="P:potassium ion transport"/>
    <property type="evidence" value="ECO:0007669"/>
    <property type="project" value="UniProtKB-KW"/>
</dbReference>
<reference evidence="20 21" key="1">
    <citation type="submission" date="2022-11" db="EMBL/GenBank/DDBJ databases">
        <title>Mucor velutinosus strain NIH1002 WGS.</title>
        <authorList>
            <person name="Subramanian P."/>
            <person name="Mullikin J.C."/>
            <person name="Segre J.A."/>
            <person name="Zelazny A.M."/>
        </authorList>
    </citation>
    <scope>NUCLEOTIDE SEQUENCE [LARGE SCALE GENOMIC DNA]</scope>
    <source>
        <strain evidence="20 21">NIH1002</strain>
    </source>
</reference>
<evidence type="ECO:0000256" key="8">
    <source>
        <dbReference type="ARBA" id="ARBA00022946"/>
    </source>
</evidence>